<dbReference type="RefSeq" id="WP_159765147.1">
    <property type="nucleotide sequence ID" value="NZ_WUUT01000007.1"/>
</dbReference>
<dbReference type="OrthoDB" id="246477at2157"/>
<dbReference type="Proteomes" id="UP000466535">
    <property type="component" value="Unassembled WGS sequence"/>
</dbReference>
<dbReference type="Pfam" id="PF18545">
    <property type="entry name" value="HalOD1"/>
    <property type="match status" value="1"/>
</dbReference>
<dbReference type="EMBL" id="WUUT01000007">
    <property type="protein sequence ID" value="MXR52966.1"/>
    <property type="molecule type" value="Genomic_DNA"/>
</dbReference>
<feature type="domain" description="Halobacterial output" evidence="2">
    <location>
        <begin position="39"/>
        <end position="105"/>
    </location>
</feature>
<keyword evidence="4" id="KW-1185">Reference proteome</keyword>
<dbReference type="InterPro" id="IPR040624">
    <property type="entry name" value="HalOD1"/>
</dbReference>
<protein>
    <recommendedName>
        <fullName evidence="2">Halobacterial output domain-containing protein</fullName>
    </recommendedName>
</protein>
<evidence type="ECO:0000256" key="1">
    <source>
        <dbReference type="SAM" id="MobiDB-lite"/>
    </source>
</evidence>
<sequence>MKRETPMVGARRDVNGDELPGERTTKCEFDWNNDGGAPVAVVETVASVTEQCPTEMEPLSRVIDTDALDELFASTRSTPRKTGYIQFQYQGCYVRVSAEGTVYVSLPAE</sequence>
<reference evidence="3 4" key="1">
    <citation type="submission" date="2019-12" db="EMBL/GenBank/DDBJ databases">
        <title>Isolation and characterization of three novel carbon monoxide-oxidizing members of Halobacteria from salione crusts and soils.</title>
        <authorList>
            <person name="Myers M.R."/>
            <person name="King G.M."/>
        </authorList>
    </citation>
    <scope>NUCLEOTIDE SEQUENCE [LARGE SCALE GENOMIC DNA]</scope>
    <source>
        <strain evidence="3 4">WSH3</strain>
    </source>
</reference>
<evidence type="ECO:0000313" key="4">
    <source>
        <dbReference type="Proteomes" id="UP000466535"/>
    </source>
</evidence>
<feature type="region of interest" description="Disordered" evidence="1">
    <location>
        <begin position="1"/>
        <end position="30"/>
    </location>
</feature>
<organism evidence="3 4">
    <name type="scientific">Halovenus carboxidivorans</name>
    <dbReference type="NCBI Taxonomy" id="2692199"/>
    <lineage>
        <taxon>Archaea</taxon>
        <taxon>Methanobacteriati</taxon>
        <taxon>Methanobacteriota</taxon>
        <taxon>Stenosarchaea group</taxon>
        <taxon>Halobacteria</taxon>
        <taxon>Halobacteriales</taxon>
        <taxon>Haloarculaceae</taxon>
        <taxon>Halovenus</taxon>
    </lineage>
</organism>
<gene>
    <name evidence="3" type="ORF">GRX03_15305</name>
</gene>
<evidence type="ECO:0000259" key="2">
    <source>
        <dbReference type="Pfam" id="PF18545"/>
    </source>
</evidence>
<evidence type="ECO:0000313" key="3">
    <source>
        <dbReference type="EMBL" id="MXR52966.1"/>
    </source>
</evidence>
<proteinExistence type="predicted"/>
<comment type="caution">
    <text evidence="3">The sequence shown here is derived from an EMBL/GenBank/DDBJ whole genome shotgun (WGS) entry which is preliminary data.</text>
</comment>
<name>A0A6B0T9Q1_9EURY</name>
<feature type="compositionally biased region" description="Basic and acidic residues" evidence="1">
    <location>
        <begin position="1"/>
        <end position="29"/>
    </location>
</feature>
<dbReference type="AlphaFoldDB" id="A0A6B0T9Q1"/>
<accession>A0A6B0T9Q1</accession>